<organism evidence="3 4">
    <name type="scientific">Acidithiobacillus ferrooxidans</name>
    <name type="common">Thiobacillus ferrooxidans</name>
    <dbReference type="NCBI Taxonomy" id="920"/>
    <lineage>
        <taxon>Bacteria</taxon>
        <taxon>Pseudomonadati</taxon>
        <taxon>Pseudomonadota</taxon>
        <taxon>Acidithiobacillia</taxon>
        <taxon>Acidithiobacillales</taxon>
        <taxon>Acidithiobacillaceae</taxon>
        <taxon>Acidithiobacillus</taxon>
    </lineage>
</organism>
<protein>
    <submittedName>
        <fullName evidence="3">Uncharacterized protein</fullName>
    </submittedName>
</protein>
<reference evidence="3 4" key="1">
    <citation type="submission" date="2016-04" db="EMBL/GenBank/DDBJ databases">
        <title>Acidithiobacillus ferrooxidans genome sequencing and assembly.</title>
        <authorList>
            <person name="Zhou Z."/>
        </authorList>
    </citation>
    <scope>NUCLEOTIDE SEQUENCE [LARGE SCALE GENOMIC DNA]</scope>
    <source>
        <strain evidence="3 4">BY0502</strain>
    </source>
</reference>
<dbReference type="InterPro" id="IPR043129">
    <property type="entry name" value="ATPase_NBD"/>
</dbReference>
<dbReference type="Pfam" id="PF06406">
    <property type="entry name" value="StbA_N"/>
    <property type="match status" value="1"/>
</dbReference>
<dbReference type="Proteomes" id="UP000078302">
    <property type="component" value="Unassembled WGS sequence"/>
</dbReference>
<evidence type="ECO:0000313" key="3">
    <source>
        <dbReference type="EMBL" id="OAP87264.1"/>
    </source>
</evidence>
<evidence type="ECO:0000259" key="2">
    <source>
        <dbReference type="Pfam" id="PF21522"/>
    </source>
</evidence>
<dbReference type="InterPro" id="IPR009440">
    <property type="entry name" value="ParM/StbA_N"/>
</dbReference>
<evidence type="ECO:0000313" key="4">
    <source>
        <dbReference type="Proteomes" id="UP000078302"/>
    </source>
</evidence>
<dbReference type="InterPro" id="IPR049067">
    <property type="entry name" value="MreB-like_C"/>
</dbReference>
<dbReference type="RefSeq" id="WP_064220327.1">
    <property type="nucleotide sequence ID" value="NZ_LVXZ01000288.1"/>
</dbReference>
<accession>A0A179B890</accession>
<dbReference type="CDD" id="cd24022">
    <property type="entry name" value="ASKHA_NBD_ParM_R1-like"/>
    <property type="match status" value="1"/>
</dbReference>
<gene>
    <name evidence="3" type="ORF">A4H96_15095</name>
</gene>
<dbReference type="AlphaFoldDB" id="A0A179B890"/>
<dbReference type="Gene3D" id="3.30.420.40">
    <property type="match status" value="2"/>
</dbReference>
<sequence>MKPIYSCDDGYGEIKIIHRAGGTLKTFSTPSRAQSGDYQQIEIGGGAPTDSTVYVTKGEAYTVVDTLQTEDTRFASFALSSLNRVLVAHALRQVGVPEDFELVVGLPLRNFYWDNGTPNQDLIAAKRDTHRIPVQLRTLEGDSSLPVPAKVHVLPQSLVVAMQSPAEDPDVPIAVVDIGSRTTDITVVQNGKVDFSRCGTLPDLGMAAAVDRFQAGVEKRCGQRLPNRKILQMALIQNKRIRIKGSDIPERDQRSARDEALREIAGRIQRGVEQHARTLDDCDHIVLIGGGALLLEGQFDWPHAQLHANAVHANAMAWLETLEQV</sequence>
<evidence type="ECO:0000259" key="1">
    <source>
        <dbReference type="Pfam" id="PF06406"/>
    </source>
</evidence>
<dbReference type="Pfam" id="PF21522">
    <property type="entry name" value="MreB-like_C"/>
    <property type="match status" value="1"/>
</dbReference>
<proteinExistence type="predicted"/>
<dbReference type="EMBL" id="LVXZ01000288">
    <property type="protein sequence ID" value="OAP87264.1"/>
    <property type="molecule type" value="Genomic_DNA"/>
</dbReference>
<dbReference type="SUPFAM" id="SSF53067">
    <property type="entry name" value="Actin-like ATPase domain"/>
    <property type="match status" value="2"/>
</dbReference>
<name>A0A179B890_ACIFR</name>
<dbReference type="InterPro" id="IPR056367">
    <property type="entry name" value="ASKHA_NBD_ParM_R1-like"/>
</dbReference>
<feature type="domain" description="Actin homologue MreB-like C-terminal" evidence="2">
    <location>
        <begin position="175"/>
        <end position="298"/>
    </location>
</feature>
<keyword evidence="4" id="KW-1185">Reference proteome</keyword>
<feature type="domain" description="Plasmid segregation protein ParM/StbA N-terminal" evidence="1">
    <location>
        <begin position="6"/>
        <end position="165"/>
    </location>
</feature>
<comment type="caution">
    <text evidence="3">The sequence shown here is derived from an EMBL/GenBank/DDBJ whole genome shotgun (WGS) entry which is preliminary data.</text>
</comment>